<sequence>MTHLKNAKYTMPLREEGFIGLGDYAAIGEGRSVALIAPDGSIDWWGAPNLDSPPLFDRLLDPTIGGFFSLTPAVDYTVTRAYREDSNVLETRFETDDGAVLLTESINSTLAGRLPWSELARRLEGVRGTVPFRLHLRFGTMIETPIALAVRHL</sequence>
<dbReference type="Proteomes" id="UP000351155">
    <property type="component" value="Unassembled WGS sequence"/>
</dbReference>
<organism evidence="2 3">
    <name type="scientific">Enterobacter cancerogenus</name>
    <dbReference type="NCBI Taxonomy" id="69218"/>
    <lineage>
        <taxon>Bacteria</taxon>
        <taxon>Pseudomonadati</taxon>
        <taxon>Pseudomonadota</taxon>
        <taxon>Gammaproteobacteria</taxon>
        <taxon>Enterobacterales</taxon>
        <taxon>Enterobacteriaceae</taxon>
        <taxon>Enterobacter</taxon>
        <taxon>Enterobacter cloacae complex</taxon>
    </lineage>
</organism>
<proteinExistence type="predicted"/>
<evidence type="ECO:0000313" key="2">
    <source>
        <dbReference type="EMBL" id="VFS37821.1"/>
    </source>
</evidence>
<accession>A0A484YQI8</accession>
<keyword evidence="2" id="KW-0326">Glycosidase</keyword>
<dbReference type="EMBL" id="CAADIW010000034">
    <property type="protein sequence ID" value="VFS37821.1"/>
    <property type="molecule type" value="Genomic_DNA"/>
</dbReference>
<keyword evidence="2" id="KW-0378">Hydrolase</keyword>
<dbReference type="GO" id="GO:0004555">
    <property type="term" value="F:alpha,alpha-trehalase activity"/>
    <property type="evidence" value="ECO:0007669"/>
    <property type="project" value="UniProtKB-EC"/>
</dbReference>
<evidence type="ECO:0000259" key="1">
    <source>
        <dbReference type="Pfam" id="PF19291"/>
    </source>
</evidence>
<evidence type="ECO:0000313" key="3">
    <source>
        <dbReference type="Proteomes" id="UP000351155"/>
    </source>
</evidence>
<dbReference type="AlphaFoldDB" id="A0A484YQI8"/>
<dbReference type="Pfam" id="PF19291">
    <property type="entry name" value="TREH_N"/>
    <property type="match status" value="1"/>
</dbReference>
<gene>
    <name evidence="2" type="ORF">NCTC12126_03701</name>
</gene>
<dbReference type="InterPro" id="IPR045582">
    <property type="entry name" value="Trehalase-like_N"/>
</dbReference>
<dbReference type="EC" id="3.2.1.28" evidence="2"/>
<feature type="domain" description="Trehalase-like N-terminal" evidence="1">
    <location>
        <begin position="26"/>
        <end position="94"/>
    </location>
</feature>
<protein>
    <submittedName>
        <fullName evidence="2">Trehalase</fullName>
        <ecNumber evidence="2">3.2.1.28</ecNumber>
    </submittedName>
</protein>
<name>A0A484YQI8_9ENTR</name>
<reference evidence="2 3" key="1">
    <citation type="submission" date="2019-03" db="EMBL/GenBank/DDBJ databases">
        <authorList>
            <consortium name="Pathogen Informatics"/>
        </authorList>
    </citation>
    <scope>NUCLEOTIDE SEQUENCE [LARGE SCALE GENOMIC DNA]</scope>
    <source>
        <strain evidence="2 3">NCTC12126</strain>
    </source>
</reference>